<dbReference type="EMBL" id="MNCJ02000317">
    <property type="protein sequence ID" value="KAF5819572.1"/>
    <property type="molecule type" value="Genomic_DNA"/>
</dbReference>
<accession>A0A9K3JQW9</accession>
<dbReference type="Gramene" id="mRNA:HanXRQr2_Chr02g0079161">
    <property type="protein sequence ID" value="mRNA:HanXRQr2_Chr02g0079161"/>
    <property type="gene ID" value="HanXRQr2_Chr02g0079161"/>
</dbReference>
<sequence>MDLITKLPCTKKGHDAIWVLIVLLNQRISCQSVRIFRLTNLLKSTWMKL</sequence>
<reference evidence="1" key="1">
    <citation type="journal article" date="2017" name="Nature">
        <title>The sunflower genome provides insights into oil metabolism, flowering and Asterid evolution.</title>
        <authorList>
            <person name="Badouin H."/>
            <person name="Gouzy J."/>
            <person name="Grassa C.J."/>
            <person name="Murat F."/>
            <person name="Staton S.E."/>
            <person name="Cottret L."/>
            <person name="Lelandais-Briere C."/>
            <person name="Owens G.L."/>
            <person name="Carrere S."/>
            <person name="Mayjonade B."/>
            <person name="Legrand L."/>
            <person name="Gill N."/>
            <person name="Kane N.C."/>
            <person name="Bowers J.E."/>
            <person name="Hubner S."/>
            <person name="Bellec A."/>
            <person name="Berard A."/>
            <person name="Berges H."/>
            <person name="Blanchet N."/>
            <person name="Boniface M.C."/>
            <person name="Brunel D."/>
            <person name="Catrice O."/>
            <person name="Chaidir N."/>
            <person name="Claudel C."/>
            <person name="Donnadieu C."/>
            <person name="Faraut T."/>
            <person name="Fievet G."/>
            <person name="Helmstetter N."/>
            <person name="King M."/>
            <person name="Knapp S.J."/>
            <person name="Lai Z."/>
            <person name="Le Paslier M.C."/>
            <person name="Lippi Y."/>
            <person name="Lorenzon L."/>
            <person name="Mandel J.R."/>
            <person name="Marage G."/>
            <person name="Marchand G."/>
            <person name="Marquand E."/>
            <person name="Bret-Mestries E."/>
            <person name="Morien E."/>
            <person name="Nambeesan S."/>
            <person name="Nguyen T."/>
            <person name="Pegot-Espagnet P."/>
            <person name="Pouilly N."/>
            <person name="Raftis F."/>
            <person name="Sallet E."/>
            <person name="Schiex T."/>
            <person name="Thomas J."/>
            <person name="Vandecasteele C."/>
            <person name="Vares D."/>
            <person name="Vear F."/>
            <person name="Vautrin S."/>
            <person name="Crespi M."/>
            <person name="Mangin B."/>
            <person name="Burke J.M."/>
            <person name="Salse J."/>
            <person name="Munos S."/>
            <person name="Vincourt P."/>
            <person name="Rieseberg L.H."/>
            <person name="Langlade N.B."/>
        </authorList>
    </citation>
    <scope>NUCLEOTIDE SEQUENCE</scope>
    <source>
        <tissue evidence="1">Leaves</tissue>
    </source>
</reference>
<gene>
    <name evidence="1" type="ORF">HanXRQr2_Chr02g0079161</name>
</gene>
<evidence type="ECO:0000313" key="2">
    <source>
        <dbReference type="Proteomes" id="UP000215914"/>
    </source>
</evidence>
<dbReference type="Proteomes" id="UP000215914">
    <property type="component" value="Unassembled WGS sequence"/>
</dbReference>
<reference evidence="1" key="2">
    <citation type="submission" date="2020-06" db="EMBL/GenBank/DDBJ databases">
        <title>Helianthus annuus Genome sequencing and assembly Release 2.</title>
        <authorList>
            <person name="Gouzy J."/>
            <person name="Langlade N."/>
            <person name="Munos S."/>
        </authorList>
    </citation>
    <scope>NUCLEOTIDE SEQUENCE</scope>
    <source>
        <tissue evidence="1">Leaves</tissue>
    </source>
</reference>
<keyword evidence="2" id="KW-1185">Reference proteome</keyword>
<organism evidence="1 2">
    <name type="scientific">Helianthus annuus</name>
    <name type="common">Common sunflower</name>
    <dbReference type="NCBI Taxonomy" id="4232"/>
    <lineage>
        <taxon>Eukaryota</taxon>
        <taxon>Viridiplantae</taxon>
        <taxon>Streptophyta</taxon>
        <taxon>Embryophyta</taxon>
        <taxon>Tracheophyta</taxon>
        <taxon>Spermatophyta</taxon>
        <taxon>Magnoliopsida</taxon>
        <taxon>eudicotyledons</taxon>
        <taxon>Gunneridae</taxon>
        <taxon>Pentapetalae</taxon>
        <taxon>asterids</taxon>
        <taxon>campanulids</taxon>
        <taxon>Asterales</taxon>
        <taxon>Asteraceae</taxon>
        <taxon>Asteroideae</taxon>
        <taxon>Heliantheae alliance</taxon>
        <taxon>Heliantheae</taxon>
        <taxon>Helianthus</taxon>
    </lineage>
</organism>
<dbReference type="AlphaFoldDB" id="A0A9K3JQW9"/>
<comment type="caution">
    <text evidence="1">The sequence shown here is derived from an EMBL/GenBank/DDBJ whole genome shotgun (WGS) entry which is preliminary data.</text>
</comment>
<evidence type="ECO:0000313" key="1">
    <source>
        <dbReference type="EMBL" id="KAF5819572.1"/>
    </source>
</evidence>
<name>A0A9K3JQW9_HELAN</name>
<protein>
    <submittedName>
        <fullName evidence="1">Uncharacterized protein</fullName>
    </submittedName>
</protein>
<proteinExistence type="predicted"/>